<dbReference type="EMBL" id="FCON02000012">
    <property type="protein sequence ID" value="SAL36118.1"/>
    <property type="molecule type" value="Genomic_DNA"/>
</dbReference>
<evidence type="ECO:0000313" key="6">
    <source>
        <dbReference type="EMBL" id="SAL36118.1"/>
    </source>
</evidence>
<dbReference type="Gene3D" id="1.10.10.10">
    <property type="entry name" value="Winged helix-like DNA-binding domain superfamily/Winged helix DNA-binding domain"/>
    <property type="match status" value="1"/>
</dbReference>
<name>A0A158GVL8_9BURK</name>
<accession>A0A158GVL8</accession>
<evidence type="ECO:0000313" key="7">
    <source>
        <dbReference type="Proteomes" id="UP000054770"/>
    </source>
</evidence>
<protein>
    <submittedName>
        <fullName evidence="6">LysR family transcriptional regulator</fullName>
    </submittedName>
</protein>
<dbReference type="Proteomes" id="UP000054770">
    <property type="component" value="Unassembled WGS sequence"/>
</dbReference>
<dbReference type="PANTHER" id="PTHR30126">
    <property type="entry name" value="HTH-TYPE TRANSCRIPTIONAL REGULATOR"/>
    <property type="match status" value="1"/>
</dbReference>
<dbReference type="InterPro" id="IPR036388">
    <property type="entry name" value="WH-like_DNA-bd_sf"/>
</dbReference>
<dbReference type="GO" id="GO:0003700">
    <property type="term" value="F:DNA-binding transcription factor activity"/>
    <property type="evidence" value="ECO:0007669"/>
    <property type="project" value="InterPro"/>
</dbReference>
<dbReference type="GO" id="GO:0000976">
    <property type="term" value="F:transcription cis-regulatory region binding"/>
    <property type="evidence" value="ECO:0007669"/>
    <property type="project" value="TreeGrafter"/>
</dbReference>
<keyword evidence="4" id="KW-0804">Transcription</keyword>
<dbReference type="FunFam" id="1.10.10.10:FF:000001">
    <property type="entry name" value="LysR family transcriptional regulator"/>
    <property type="match status" value="1"/>
</dbReference>
<dbReference type="RefSeq" id="WP_087643807.1">
    <property type="nucleotide sequence ID" value="NZ_FCON02000012.1"/>
</dbReference>
<dbReference type="PRINTS" id="PR00039">
    <property type="entry name" value="HTHLYSR"/>
</dbReference>
<evidence type="ECO:0000256" key="3">
    <source>
        <dbReference type="ARBA" id="ARBA00023125"/>
    </source>
</evidence>
<sequence>MDVRDLKVFAAVAEAGVVTRAAAQLNTVQSNVTARLHALEQELGVLLFHRHSRGMSLTAAGTHLQSYATKILALVDEAKHAVSDNGEPKGTLRLGSMETTAAVRMPSLLISFTKLYPLIDVNFYTGTTGELVQDVLDRKLDGAFVAGPVAHRDLESVVAFEEELTIATSRQVRSLDHLIASSEEVRILMFRQGCVYRRRLEMLLGNRGVAKVKVLEFGTLEGLLGCVAAGLGITMLPTSVVRPGMNLACHAIDADEARIETVFVSRAGSYAHSPLTHFQRHFEERVTPAPTIPLRPARLIAMS</sequence>
<dbReference type="InterPro" id="IPR036390">
    <property type="entry name" value="WH_DNA-bd_sf"/>
</dbReference>
<comment type="caution">
    <text evidence="6">The sequence shown here is derived from an EMBL/GenBank/DDBJ whole genome shotgun (WGS) entry which is preliminary data.</text>
</comment>
<dbReference type="Pfam" id="PF00126">
    <property type="entry name" value="HTH_1"/>
    <property type="match status" value="1"/>
</dbReference>
<evidence type="ECO:0000256" key="2">
    <source>
        <dbReference type="ARBA" id="ARBA00023015"/>
    </source>
</evidence>
<reference evidence="6" key="1">
    <citation type="submission" date="2016-01" db="EMBL/GenBank/DDBJ databases">
        <authorList>
            <person name="Peeters C."/>
        </authorList>
    </citation>
    <scope>NUCLEOTIDE SEQUENCE [LARGE SCALE GENOMIC DNA]</scope>
    <source>
        <strain evidence="6">LMG 22940</strain>
    </source>
</reference>
<gene>
    <name evidence="6" type="ORF">AWB68_01592</name>
</gene>
<dbReference type="PROSITE" id="PS50931">
    <property type="entry name" value="HTH_LYSR"/>
    <property type="match status" value="1"/>
</dbReference>
<evidence type="ECO:0000259" key="5">
    <source>
        <dbReference type="PROSITE" id="PS50931"/>
    </source>
</evidence>
<dbReference type="SUPFAM" id="SSF46785">
    <property type="entry name" value="Winged helix' DNA-binding domain"/>
    <property type="match status" value="1"/>
</dbReference>
<comment type="similarity">
    <text evidence="1">Belongs to the LysR transcriptional regulatory family.</text>
</comment>
<keyword evidence="7" id="KW-1185">Reference proteome</keyword>
<dbReference type="InterPro" id="IPR005119">
    <property type="entry name" value="LysR_subst-bd"/>
</dbReference>
<dbReference type="PANTHER" id="PTHR30126:SF40">
    <property type="entry name" value="HTH-TYPE TRANSCRIPTIONAL REGULATOR GLTR"/>
    <property type="match status" value="1"/>
</dbReference>
<keyword evidence="3" id="KW-0238">DNA-binding</keyword>
<evidence type="ECO:0000256" key="4">
    <source>
        <dbReference type="ARBA" id="ARBA00023163"/>
    </source>
</evidence>
<organism evidence="6 7">
    <name type="scientific">Caballeronia choica</name>
    <dbReference type="NCBI Taxonomy" id="326476"/>
    <lineage>
        <taxon>Bacteria</taxon>
        <taxon>Pseudomonadati</taxon>
        <taxon>Pseudomonadota</taxon>
        <taxon>Betaproteobacteria</taxon>
        <taxon>Burkholderiales</taxon>
        <taxon>Burkholderiaceae</taxon>
        <taxon>Caballeronia</taxon>
    </lineage>
</organism>
<keyword evidence="2" id="KW-0805">Transcription regulation</keyword>
<dbReference type="InterPro" id="IPR000847">
    <property type="entry name" value="LysR_HTH_N"/>
</dbReference>
<evidence type="ECO:0000256" key="1">
    <source>
        <dbReference type="ARBA" id="ARBA00009437"/>
    </source>
</evidence>
<dbReference type="SUPFAM" id="SSF53850">
    <property type="entry name" value="Periplasmic binding protein-like II"/>
    <property type="match status" value="1"/>
</dbReference>
<dbReference type="Gene3D" id="3.40.190.290">
    <property type="match status" value="1"/>
</dbReference>
<dbReference type="Pfam" id="PF03466">
    <property type="entry name" value="LysR_substrate"/>
    <property type="match status" value="1"/>
</dbReference>
<proteinExistence type="inferred from homology"/>
<feature type="domain" description="HTH lysR-type" evidence="5">
    <location>
        <begin position="1"/>
        <end position="58"/>
    </location>
</feature>
<dbReference type="OrthoDB" id="464481at2"/>
<dbReference type="AlphaFoldDB" id="A0A158GVL8"/>